<sequence>MKMIRGLKWAAPLTKGLVSFINRYMTSYLCLSLVQRVGVPQNLTVDEFHAAFEGERPVRANVTL</sequence>
<dbReference type="Proteomes" id="UP000828390">
    <property type="component" value="Unassembled WGS sequence"/>
</dbReference>
<evidence type="ECO:0000313" key="1">
    <source>
        <dbReference type="EMBL" id="KAH3755237.1"/>
    </source>
</evidence>
<reference evidence="1" key="2">
    <citation type="submission" date="2020-11" db="EMBL/GenBank/DDBJ databases">
        <authorList>
            <person name="McCartney M.A."/>
            <person name="Auch B."/>
            <person name="Kono T."/>
            <person name="Mallez S."/>
            <person name="Becker A."/>
            <person name="Gohl D.M."/>
            <person name="Silverstein K.A.T."/>
            <person name="Koren S."/>
            <person name="Bechman K.B."/>
            <person name="Herman A."/>
            <person name="Abrahante J.E."/>
            <person name="Garbe J."/>
        </authorList>
    </citation>
    <scope>NUCLEOTIDE SEQUENCE</scope>
    <source>
        <strain evidence="1">Duluth1</strain>
        <tissue evidence="1">Whole animal</tissue>
    </source>
</reference>
<comment type="caution">
    <text evidence="1">The sequence shown here is derived from an EMBL/GenBank/DDBJ whole genome shotgun (WGS) entry which is preliminary data.</text>
</comment>
<reference evidence="1" key="1">
    <citation type="journal article" date="2019" name="bioRxiv">
        <title>The Genome of the Zebra Mussel, Dreissena polymorpha: A Resource for Invasive Species Research.</title>
        <authorList>
            <person name="McCartney M.A."/>
            <person name="Auch B."/>
            <person name="Kono T."/>
            <person name="Mallez S."/>
            <person name="Zhang Y."/>
            <person name="Obille A."/>
            <person name="Becker A."/>
            <person name="Abrahante J.E."/>
            <person name="Garbe J."/>
            <person name="Badalamenti J.P."/>
            <person name="Herman A."/>
            <person name="Mangelson H."/>
            <person name="Liachko I."/>
            <person name="Sullivan S."/>
            <person name="Sone E.D."/>
            <person name="Koren S."/>
            <person name="Silverstein K.A.T."/>
            <person name="Beckman K.B."/>
            <person name="Gohl D.M."/>
        </authorList>
    </citation>
    <scope>NUCLEOTIDE SEQUENCE</scope>
    <source>
        <strain evidence="1">Duluth1</strain>
        <tissue evidence="1">Whole animal</tissue>
    </source>
</reference>
<keyword evidence="2" id="KW-1185">Reference proteome</keyword>
<name>A0A9D4DSU6_DREPO</name>
<organism evidence="1 2">
    <name type="scientific">Dreissena polymorpha</name>
    <name type="common">Zebra mussel</name>
    <name type="synonym">Mytilus polymorpha</name>
    <dbReference type="NCBI Taxonomy" id="45954"/>
    <lineage>
        <taxon>Eukaryota</taxon>
        <taxon>Metazoa</taxon>
        <taxon>Spiralia</taxon>
        <taxon>Lophotrochozoa</taxon>
        <taxon>Mollusca</taxon>
        <taxon>Bivalvia</taxon>
        <taxon>Autobranchia</taxon>
        <taxon>Heteroconchia</taxon>
        <taxon>Euheterodonta</taxon>
        <taxon>Imparidentia</taxon>
        <taxon>Neoheterodontei</taxon>
        <taxon>Myida</taxon>
        <taxon>Dreissenoidea</taxon>
        <taxon>Dreissenidae</taxon>
        <taxon>Dreissena</taxon>
    </lineage>
</organism>
<accession>A0A9D4DSU6</accession>
<protein>
    <submittedName>
        <fullName evidence="1">Uncharacterized protein</fullName>
    </submittedName>
</protein>
<gene>
    <name evidence="1" type="ORF">DPMN_189927</name>
</gene>
<dbReference type="EMBL" id="JAIWYP010000010">
    <property type="protein sequence ID" value="KAH3755237.1"/>
    <property type="molecule type" value="Genomic_DNA"/>
</dbReference>
<evidence type="ECO:0000313" key="2">
    <source>
        <dbReference type="Proteomes" id="UP000828390"/>
    </source>
</evidence>
<proteinExistence type="predicted"/>
<dbReference type="AlphaFoldDB" id="A0A9D4DSU6"/>